<dbReference type="AlphaFoldDB" id="A0A5N6EXI6"/>
<dbReference type="Proteomes" id="UP000326799">
    <property type="component" value="Unassembled WGS sequence"/>
</dbReference>
<proteinExistence type="predicted"/>
<protein>
    <submittedName>
        <fullName evidence="1">Uncharacterized protein</fullName>
    </submittedName>
</protein>
<keyword evidence="2" id="KW-1185">Reference proteome</keyword>
<evidence type="ECO:0000313" key="2">
    <source>
        <dbReference type="Proteomes" id="UP000326799"/>
    </source>
</evidence>
<gene>
    <name evidence="1" type="ORF">BDV33DRAFT_202710</name>
</gene>
<accession>A0A5N6EXI6</accession>
<organism evidence="1 2">
    <name type="scientific">Aspergillus novoparasiticus</name>
    <dbReference type="NCBI Taxonomy" id="986946"/>
    <lineage>
        <taxon>Eukaryota</taxon>
        <taxon>Fungi</taxon>
        <taxon>Dikarya</taxon>
        <taxon>Ascomycota</taxon>
        <taxon>Pezizomycotina</taxon>
        <taxon>Eurotiomycetes</taxon>
        <taxon>Eurotiomycetidae</taxon>
        <taxon>Eurotiales</taxon>
        <taxon>Aspergillaceae</taxon>
        <taxon>Aspergillus</taxon>
        <taxon>Aspergillus subgen. Circumdati</taxon>
    </lineage>
</organism>
<sequence>MVYKKYEAKDKVILCKESDNLYETSLYCQGYEWVQIRWLKYNQSTAEVPFAIGRDIATSNDGMHTPFLFKDVRVATKEAGEKVFSSDELQTPPAKKTMKVTVEPFGGDVRVYQKVYKLCQLLFVNGLGPFEFNLIIKSDELAVGGAKPLTGTGYINVV</sequence>
<reference evidence="1 2" key="1">
    <citation type="submission" date="2019-04" db="EMBL/GenBank/DDBJ databases">
        <title>Fungal friends and foes A comparative genomics study of 23 Aspergillus species from section Flavi.</title>
        <authorList>
            <consortium name="DOE Joint Genome Institute"/>
            <person name="Kjaerbolling I."/>
            <person name="Vesth T.C."/>
            <person name="Frisvad J.C."/>
            <person name="Nybo J.L."/>
            <person name="Theobald S."/>
            <person name="Kildgaard S."/>
            <person name="Petersen T.I."/>
            <person name="Kuo A."/>
            <person name="Sato A."/>
            <person name="Lyhne E.K."/>
            <person name="Kogle M.E."/>
            <person name="Wiebenga A."/>
            <person name="Kun R.S."/>
            <person name="Lubbers R.J."/>
            <person name="Makela M.R."/>
            <person name="Barry K."/>
            <person name="Chovatia M."/>
            <person name="Clum A."/>
            <person name="Daum C."/>
            <person name="Haridas S."/>
            <person name="He G."/>
            <person name="LaButti K."/>
            <person name="Lipzen A."/>
            <person name="Mondo S."/>
            <person name="Pangilinan J."/>
            <person name="Riley R."/>
            <person name="Salamov A."/>
            <person name="Simmons B.A."/>
            <person name="Magnuson J.K."/>
            <person name="Henrissat B."/>
            <person name="Mortensen U.H."/>
            <person name="Larsen T.O."/>
            <person name="De vries R.P."/>
            <person name="Grigoriev I.V."/>
            <person name="Machida M."/>
            <person name="Baker S.E."/>
            <person name="Andersen M.R."/>
        </authorList>
    </citation>
    <scope>NUCLEOTIDE SEQUENCE [LARGE SCALE GENOMIC DNA]</scope>
    <source>
        <strain evidence="1 2">CBS 126849</strain>
    </source>
</reference>
<name>A0A5N6EXI6_9EURO</name>
<evidence type="ECO:0000313" key="1">
    <source>
        <dbReference type="EMBL" id="KAB8221230.1"/>
    </source>
</evidence>
<dbReference type="EMBL" id="ML733422">
    <property type="protein sequence ID" value="KAB8221230.1"/>
    <property type="molecule type" value="Genomic_DNA"/>
</dbReference>